<dbReference type="PANTHER" id="PTHR31221:SF342">
    <property type="entry name" value="WRKY DOMAIN-CONTAINING PROTEIN"/>
    <property type="match status" value="1"/>
</dbReference>
<comment type="caution">
    <text evidence="9">The sequence shown here is derived from an EMBL/GenBank/DDBJ whole genome shotgun (WGS) entry which is preliminary data.</text>
</comment>
<feature type="domain" description="WRKY" evidence="8">
    <location>
        <begin position="450"/>
        <end position="515"/>
    </location>
</feature>
<evidence type="ECO:0000256" key="6">
    <source>
        <dbReference type="ARBA" id="ARBA00023242"/>
    </source>
</evidence>
<dbReference type="InterPro" id="IPR003657">
    <property type="entry name" value="WRKY_dom"/>
</dbReference>
<dbReference type="EMBL" id="JAUJYN010000005">
    <property type="protein sequence ID" value="KAK1270317.1"/>
    <property type="molecule type" value="Genomic_DNA"/>
</dbReference>
<proteinExistence type="predicted"/>
<evidence type="ECO:0000256" key="5">
    <source>
        <dbReference type="ARBA" id="ARBA00023163"/>
    </source>
</evidence>
<dbReference type="Pfam" id="PF03106">
    <property type="entry name" value="WRKY"/>
    <property type="match status" value="2"/>
</dbReference>
<comment type="subcellular location">
    <subcellularLocation>
        <location evidence="1">Nucleus</location>
    </subcellularLocation>
</comment>
<dbReference type="FunFam" id="2.20.25.80:FF:000006">
    <property type="entry name" value="WRKY transcription factor"/>
    <property type="match status" value="1"/>
</dbReference>
<dbReference type="InterPro" id="IPR036576">
    <property type="entry name" value="WRKY_dom_sf"/>
</dbReference>
<keyword evidence="4" id="KW-0238">DNA-binding</keyword>
<feature type="region of interest" description="Disordered" evidence="7">
    <location>
        <begin position="362"/>
        <end position="381"/>
    </location>
</feature>
<dbReference type="PANTHER" id="PTHR31221">
    <property type="entry name" value="WRKY TRANSCRIPTION FACTOR PROTEIN 1-RELATED"/>
    <property type="match status" value="1"/>
</dbReference>
<keyword evidence="5" id="KW-0804">Transcription</keyword>
<feature type="compositionally biased region" description="Basic and acidic residues" evidence="7">
    <location>
        <begin position="612"/>
        <end position="621"/>
    </location>
</feature>
<evidence type="ECO:0000256" key="3">
    <source>
        <dbReference type="ARBA" id="ARBA00023015"/>
    </source>
</evidence>
<evidence type="ECO:0000256" key="7">
    <source>
        <dbReference type="SAM" id="MobiDB-lite"/>
    </source>
</evidence>
<dbReference type="GO" id="GO:0003700">
    <property type="term" value="F:DNA-binding transcription factor activity"/>
    <property type="evidence" value="ECO:0007669"/>
    <property type="project" value="InterPro"/>
</dbReference>
<evidence type="ECO:0000313" key="10">
    <source>
        <dbReference type="Proteomes" id="UP001179952"/>
    </source>
</evidence>
<keyword evidence="2" id="KW-0677">Repeat</keyword>
<protein>
    <submittedName>
        <fullName evidence="9">WRKY transcription factor 33</fullName>
    </submittedName>
</protein>
<feature type="region of interest" description="Disordered" evidence="7">
    <location>
        <begin position="386"/>
        <end position="435"/>
    </location>
</feature>
<reference evidence="9" key="2">
    <citation type="submission" date="2023-06" db="EMBL/GenBank/DDBJ databases">
        <authorList>
            <person name="Ma L."/>
            <person name="Liu K.-W."/>
            <person name="Li Z."/>
            <person name="Hsiao Y.-Y."/>
            <person name="Qi Y."/>
            <person name="Fu T."/>
            <person name="Tang G."/>
            <person name="Zhang D."/>
            <person name="Sun W.-H."/>
            <person name="Liu D.-K."/>
            <person name="Li Y."/>
            <person name="Chen G.-Z."/>
            <person name="Liu X.-D."/>
            <person name="Liao X.-Y."/>
            <person name="Jiang Y.-T."/>
            <person name="Yu X."/>
            <person name="Hao Y."/>
            <person name="Huang J."/>
            <person name="Zhao X.-W."/>
            <person name="Ke S."/>
            <person name="Chen Y.-Y."/>
            <person name="Wu W.-L."/>
            <person name="Hsu J.-L."/>
            <person name="Lin Y.-F."/>
            <person name="Huang M.-D."/>
            <person name="Li C.-Y."/>
            <person name="Huang L."/>
            <person name="Wang Z.-W."/>
            <person name="Zhao X."/>
            <person name="Zhong W.-Y."/>
            <person name="Peng D.-H."/>
            <person name="Ahmad S."/>
            <person name="Lan S."/>
            <person name="Zhang J.-S."/>
            <person name="Tsai W.-C."/>
            <person name="Van De Peer Y."/>
            <person name="Liu Z.-J."/>
        </authorList>
    </citation>
    <scope>NUCLEOTIDE SEQUENCE</scope>
    <source>
        <strain evidence="9">SCP</strain>
        <tissue evidence="9">Leaves</tissue>
    </source>
</reference>
<name>A0AAV9B1X3_ACOGR</name>
<keyword evidence="3" id="KW-0805">Transcription regulation</keyword>
<feature type="region of interest" description="Disordered" evidence="7">
    <location>
        <begin position="591"/>
        <end position="628"/>
    </location>
</feature>
<dbReference type="FunFam" id="2.20.25.80:FF:000001">
    <property type="entry name" value="WRKY transcription factor 33"/>
    <property type="match status" value="1"/>
</dbReference>
<dbReference type="SMART" id="SM00774">
    <property type="entry name" value="WRKY"/>
    <property type="match status" value="2"/>
</dbReference>
<dbReference type="SUPFAM" id="SSF118290">
    <property type="entry name" value="WRKY DNA-binding domain"/>
    <property type="match status" value="2"/>
</dbReference>
<sequence length="628" mass="69488">MFKPSQKNYRLSPSPKLPFNAKLLREHLRFLFKTIHLSFFTTSSSPLQTLPLSLFLMGSSSGSLETSANSHPSFTFQFTSSFSDLLAGIADEETENQMNMSRGFSDRVSGGGPGVPKFKSIPPPSLPISPPSLISPSSYFAIPAGLSPAELLDSPVLLSSNILPSPTTGSIPSNSFNWKANSMAYQQSIKEEQRNYSDFSFQPQTLRPLQQAFKGHHQLQQQQHQWNGQEQAIKTTPMKPEFSNQNQTSNTEIPNLETNQTRNNSGFSSEYNNHLSQPPHVPREQRRSDDGYNWRKYGQKQVKGSENPRSYYKCTYPNCPTKKKVEKSLDGQITEIVYKGTHNHPKPQSNRRNSASIASQGIQNSMLTSEASDNSFGGRMMESVATPENSSMSLGDDEFEGSQRSKSIGDDLDEEEPDAKRWKKEGDNDGISVSGNRTVREPRVVVQTTSDIDILDDGYRWRKYGQKVVKGNPNPRSYYKCTSVQCPVRKHVERASHDSRAVITTYEGKHNHDVPAARGSGSHTINRPPVGDSSTNSSTVTSSAPTAIRPSAISNNTNHLFGGSMFGGRLQGGGGGGGQQNQSQFTYEMMQGPDYTFPGFENMEGSITSQSRAKEEPRDDSFLESLLC</sequence>
<feature type="compositionally biased region" description="Polar residues" evidence="7">
    <location>
        <begin position="242"/>
        <end position="276"/>
    </location>
</feature>
<reference evidence="9" key="1">
    <citation type="journal article" date="2023" name="Nat. Commun.">
        <title>Diploid and tetraploid genomes of Acorus and the evolution of monocots.</title>
        <authorList>
            <person name="Ma L."/>
            <person name="Liu K.W."/>
            <person name="Li Z."/>
            <person name="Hsiao Y.Y."/>
            <person name="Qi Y."/>
            <person name="Fu T."/>
            <person name="Tang G.D."/>
            <person name="Zhang D."/>
            <person name="Sun W.H."/>
            <person name="Liu D.K."/>
            <person name="Li Y."/>
            <person name="Chen G.Z."/>
            <person name="Liu X.D."/>
            <person name="Liao X.Y."/>
            <person name="Jiang Y.T."/>
            <person name="Yu X."/>
            <person name="Hao Y."/>
            <person name="Huang J."/>
            <person name="Zhao X.W."/>
            <person name="Ke S."/>
            <person name="Chen Y.Y."/>
            <person name="Wu W.L."/>
            <person name="Hsu J.L."/>
            <person name="Lin Y.F."/>
            <person name="Huang M.D."/>
            <person name="Li C.Y."/>
            <person name="Huang L."/>
            <person name="Wang Z.W."/>
            <person name="Zhao X."/>
            <person name="Zhong W.Y."/>
            <person name="Peng D.H."/>
            <person name="Ahmad S."/>
            <person name="Lan S."/>
            <person name="Zhang J.S."/>
            <person name="Tsai W.C."/>
            <person name="Van de Peer Y."/>
            <person name="Liu Z.J."/>
        </authorList>
    </citation>
    <scope>NUCLEOTIDE SEQUENCE</scope>
    <source>
        <strain evidence="9">SCP</strain>
    </source>
</reference>
<feature type="compositionally biased region" description="Polar residues" evidence="7">
    <location>
        <begin position="362"/>
        <end position="375"/>
    </location>
</feature>
<feature type="domain" description="WRKY" evidence="8">
    <location>
        <begin position="283"/>
        <end position="347"/>
    </location>
</feature>
<feature type="compositionally biased region" description="Basic and acidic residues" evidence="7">
    <location>
        <begin position="281"/>
        <end position="293"/>
    </location>
</feature>
<organism evidence="9 10">
    <name type="scientific">Acorus gramineus</name>
    <name type="common">Dwarf sweet flag</name>
    <dbReference type="NCBI Taxonomy" id="55184"/>
    <lineage>
        <taxon>Eukaryota</taxon>
        <taxon>Viridiplantae</taxon>
        <taxon>Streptophyta</taxon>
        <taxon>Embryophyta</taxon>
        <taxon>Tracheophyta</taxon>
        <taxon>Spermatophyta</taxon>
        <taxon>Magnoliopsida</taxon>
        <taxon>Liliopsida</taxon>
        <taxon>Acoraceae</taxon>
        <taxon>Acorus</taxon>
    </lineage>
</organism>
<dbReference type="InterPro" id="IPR044810">
    <property type="entry name" value="WRKY_plant"/>
</dbReference>
<evidence type="ECO:0000256" key="1">
    <source>
        <dbReference type="ARBA" id="ARBA00004123"/>
    </source>
</evidence>
<keyword evidence="6" id="KW-0539">Nucleus</keyword>
<keyword evidence="10" id="KW-1185">Reference proteome</keyword>
<evidence type="ECO:0000256" key="2">
    <source>
        <dbReference type="ARBA" id="ARBA00022737"/>
    </source>
</evidence>
<feature type="region of interest" description="Disordered" evidence="7">
    <location>
        <begin position="239"/>
        <end position="309"/>
    </location>
</feature>
<dbReference type="GO" id="GO:0005634">
    <property type="term" value="C:nucleus"/>
    <property type="evidence" value="ECO:0007669"/>
    <property type="project" value="UniProtKB-SubCell"/>
</dbReference>
<dbReference type="GO" id="GO:0043565">
    <property type="term" value="F:sequence-specific DNA binding"/>
    <property type="evidence" value="ECO:0007669"/>
    <property type="project" value="InterPro"/>
</dbReference>
<accession>A0AAV9B1X3</accession>
<dbReference type="Proteomes" id="UP001179952">
    <property type="component" value="Unassembled WGS sequence"/>
</dbReference>
<feature type="region of interest" description="Disordered" evidence="7">
    <location>
        <begin position="511"/>
        <end position="553"/>
    </location>
</feature>
<evidence type="ECO:0000313" key="9">
    <source>
        <dbReference type="EMBL" id="KAK1270317.1"/>
    </source>
</evidence>
<evidence type="ECO:0000259" key="8">
    <source>
        <dbReference type="PROSITE" id="PS50811"/>
    </source>
</evidence>
<dbReference type="AlphaFoldDB" id="A0AAV9B1X3"/>
<gene>
    <name evidence="9" type="ORF">QJS04_geneDACA005930</name>
</gene>
<feature type="compositionally biased region" description="Basic and acidic residues" evidence="7">
    <location>
        <begin position="418"/>
        <end position="427"/>
    </location>
</feature>
<feature type="compositionally biased region" description="Low complexity" evidence="7">
    <location>
        <begin position="533"/>
        <end position="543"/>
    </location>
</feature>
<dbReference type="PROSITE" id="PS50811">
    <property type="entry name" value="WRKY"/>
    <property type="match status" value="2"/>
</dbReference>
<evidence type="ECO:0000256" key="4">
    <source>
        <dbReference type="ARBA" id="ARBA00023125"/>
    </source>
</evidence>
<dbReference type="Gene3D" id="2.20.25.80">
    <property type="entry name" value="WRKY domain"/>
    <property type="match status" value="2"/>
</dbReference>